<evidence type="ECO:0000256" key="10">
    <source>
        <dbReference type="ARBA" id="ARBA00048635"/>
    </source>
</evidence>
<dbReference type="PANTHER" id="PTHR12998">
    <property type="entry name" value="TRNA:M(4)X MODIFICATION ENZYME TRM13 HOMOLOG"/>
    <property type="match status" value="1"/>
</dbReference>
<comment type="function">
    <text evidence="12">tRNA methylase which 2'-O-methylates cytidine(4) in tRNA(Pro) and tRNA(Gly)(GCC), and adenosine(4) in tRNA(His).</text>
</comment>
<dbReference type="Pfam" id="PF05206">
    <property type="entry name" value="TRM13"/>
    <property type="match status" value="1"/>
</dbReference>
<dbReference type="GO" id="GO:0106050">
    <property type="term" value="F:tRNA 2'-O-methyltransferase activity"/>
    <property type="evidence" value="ECO:0007669"/>
    <property type="project" value="UniProtKB-UniRule"/>
</dbReference>
<keyword evidence="13" id="KW-0472">Membrane</keyword>
<feature type="domain" description="CHHC U11-48K-type" evidence="14">
    <location>
        <begin position="48"/>
        <end position="75"/>
    </location>
</feature>
<comment type="caution">
    <text evidence="15">The sequence shown here is derived from an EMBL/GenBank/DDBJ whole genome shotgun (WGS) entry which is preliminary data.</text>
</comment>
<evidence type="ECO:0000259" key="14">
    <source>
        <dbReference type="PROSITE" id="PS51800"/>
    </source>
</evidence>
<dbReference type="Proteomes" id="UP000215335">
    <property type="component" value="Unassembled WGS sequence"/>
</dbReference>
<dbReference type="EC" id="2.1.1.225" evidence="12"/>
<comment type="similarity">
    <text evidence="1 12">Belongs to the methyltransferase TRM13 family.</text>
</comment>
<comment type="catalytic activity">
    <reaction evidence="10 12">
        <text>cytidine(4) in tRNA(Gly)(GCC) + S-adenosyl-L-methionine = 2'-O-methylcytidine(4) in tRNA(Gly)(GCC) + S-adenosyl-L-homocysteine + H(+)</text>
        <dbReference type="Rhea" id="RHEA:43192"/>
        <dbReference type="Rhea" id="RHEA-COMP:10399"/>
        <dbReference type="Rhea" id="RHEA-COMP:10400"/>
        <dbReference type="ChEBI" id="CHEBI:15378"/>
        <dbReference type="ChEBI" id="CHEBI:57856"/>
        <dbReference type="ChEBI" id="CHEBI:59789"/>
        <dbReference type="ChEBI" id="CHEBI:74495"/>
        <dbReference type="ChEBI" id="CHEBI:82748"/>
        <dbReference type="EC" id="2.1.1.225"/>
    </reaction>
</comment>
<keyword evidence="2 12" id="KW-0489">Methyltransferase</keyword>
<organism evidence="15 16">
    <name type="scientific">Trichomalopsis sarcophagae</name>
    <dbReference type="NCBI Taxonomy" id="543379"/>
    <lineage>
        <taxon>Eukaryota</taxon>
        <taxon>Metazoa</taxon>
        <taxon>Ecdysozoa</taxon>
        <taxon>Arthropoda</taxon>
        <taxon>Hexapoda</taxon>
        <taxon>Insecta</taxon>
        <taxon>Pterygota</taxon>
        <taxon>Neoptera</taxon>
        <taxon>Endopterygota</taxon>
        <taxon>Hymenoptera</taxon>
        <taxon>Apocrita</taxon>
        <taxon>Proctotrupomorpha</taxon>
        <taxon>Chalcidoidea</taxon>
        <taxon>Pteromalidae</taxon>
        <taxon>Pteromalinae</taxon>
        <taxon>Trichomalopsis</taxon>
    </lineage>
</organism>
<protein>
    <recommendedName>
        <fullName evidence="12">tRNA:m(4)X modification enzyme TRM13</fullName>
        <ecNumber evidence="12">2.1.1.225</ecNumber>
    </recommendedName>
</protein>
<dbReference type="Pfam" id="PF11722">
    <property type="entry name" value="zf-TRM13_CCCH"/>
    <property type="match status" value="1"/>
</dbReference>
<dbReference type="OrthoDB" id="258806at2759"/>
<feature type="transmembrane region" description="Helical" evidence="13">
    <location>
        <begin position="415"/>
        <end position="439"/>
    </location>
</feature>
<keyword evidence="8 12" id="KW-0862">Zinc</keyword>
<evidence type="ECO:0000256" key="12">
    <source>
        <dbReference type="RuleBase" id="RU367103"/>
    </source>
</evidence>
<evidence type="ECO:0000256" key="9">
    <source>
        <dbReference type="ARBA" id="ARBA00048165"/>
    </source>
</evidence>
<evidence type="ECO:0000256" key="8">
    <source>
        <dbReference type="ARBA" id="ARBA00022833"/>
    </source>
</evidence>
<comment type="catalytic activity">
    <reaction evidence="9 12">
        <text>cytidine(4) in tRNA(Pro) + S-adenosyl-L-methionine = 2'-O-methylcytidine(4) in tRNA(Pro) + S-adenosyl-L-homocysteine + H(+)</text>
        <dbReference type="Rhea" id="RHEA:32767"/>
        <dbReference type="Rhea" id="RHEA-COMP:10397"/>
        <dbReference type="Rhea" id="RHEA-COMP:10398"/>
        <dbReference type="ChEBI" id="CHEBI:15378"/>
        <dbReference type="ChEBI" id="CHEBI:57856"/>
        <dbReference type="ChEBI" id="CHEBI:59789"/>
        <dbReference type="ChEBI" id="CHEBI:74495"/>
        <dbReference type="ChEBI" id="CHEBI:82748"/>
        <dbReference type="EC" id="2.1.1.225"/>
    </reaction>
</comment>
<evidence type="ECO:0000256" key="5">
    <source>
        <dbReference type="ARBA" id="ARBA00022694"/>
    </source>
</evidence>
<keyword evidence="5 12" id="KW-0819">tRNA processing</keyword>
<evidence type="ECO:0000256" key="6">
    <source>
        <dbReference type="ARBA" id="ARBA00022723"/>
    </source>
</evidence>
<proteinExistence type="inferred from homology"/>
<evidence type="ECO:0000256" key="7">
    <source>
        <dbReference type="ARBA" id="ARBA00022771"/>
    </source>
</evidence>
<dbReference type="STRING" id="543379.A0A232EVD5"/>
<dbReference type="AlphaFoldDB" id="A0A232EVD5"/>
<gene>
    <name evidence="15" type="ORF">TSAR_003395</name>
</gene>
<dbReference type="SUPFAM" id="SSF53335">
    <property type="entry name" value="S-adenosyl-L-methionine-dependent methyltransferases"/>
    <property type="match status" value="1"/>
</dbReference>
<comment type="catalytic activity">
    <reaction evidence="11 12">
        <text>adenosine(4) in tRNA(His) + S-adenosyl-L-methionine = 2'-O-methyladenosine(4) in tRNA(His) + S-adenosyl-L-homocysteine + H(+)</text>
        <dbReference type="Rhea" id="RHEA:43196"/>
        <dbReference type="Rhea" id="RHEA-COMP:10401"/>
        <dbReference type="Rhea" id="RHEA-COMP:10402"/>
        <dbReference type="ChEBI" id="CHEBI:15378"/>
        <dbReference type="ChEBI" id="CHEBI:57856"/>
        <dbReference type="ChEBI" id="CHEBI:59789"/>
        <dbReference type="ChEBI" id="CHEBI:74411"/>
        <dbReference type="ChEBI" id="CHEBI:74477"/>
        <dbReference type="EC" id="2.1.1.225"/>
    </reaction>
</comment>
<keyword evidence="3 12" id="KW-0808">Transferase</keyword>
<keyword evidence="13" id="KW-0812">Transmembrane</keyword>
<evidence type="ECO:0000256" key="11">
    <source>
        <dbReference type="ARBA" id="ARBA00049393"/>
    </source>
</evidence>
<keyword evidence="7 12" id="KW-0863">Zinc-finger</keyword>
<dbReference type="InterPro" id="IPR021721">
    <property type="entry name" value="Znf_CCCH-type_TRM13"/>
</dbReference>
<dbReference type="InterPro" id="IPR022776">
    <property type="entry name" value="TRM13/UPF0224_CHHC_Znf_dom"/>
</dbReference>
<dbReference type="InterPro" id="IPR007871">
    <property type="entry name" value="Methyltransferase_TRM13"/>
</dbReference>
<dbReference type="PROSITE" id="PS51800">
    <property type="entry name" value="ZF_CHHC_U11_48K"/>
    <property type="match status" value="1"/>
</dbReference>
<dbReference type="InterPro" id="IPR029063">
    <property type="entry name" value="SAM-dependent_MTases_sf"/>
</dbReference>
<dbReference type="PANTHER" id="PTHR12998:SF0">
    <property type="entry name" value="TRNA:M(4)X MODIFICATION ENZYME TRM13 HOMOLOG"/>
    <property type="match status" value="1"/>
</dbReference>
<dbReference type="Pfam" id="PF05253">
    <property type="entry name" value="zf-U11-48K"/>
    <property type="match status" value="1"/>
</dbReference>
<evidence type="ECO:0000256" key="3">
    <source>
        <dbReference type="ARBA" id="ARBA00022679"/>
    </source>
</evidence>
<keyword evidence="16" id="KW-1185">Reference proteome</keyword>
<keyword evidence="4 12" id="KW-0949">S-adenosyl-L-methionine</keyword>
<evidence type="ECO:0000256" key="4">
    <source>
        <dbReference type="ARBA" id="ARBA00022691"/>
    </source>
</evidence>
<dbReference type="InterPro" id="IPR039044">
    <property type="entry name" value="Trm13"/>
</dbReference>
<evidence type="ECO:0000313" key="16">
    <source>
        <dbReference type="Proteomes" id="UP000215335"/>
    </source>
</evidence>
<evidence type="ECO:0000256" key="13">
    <source>
        <dbReference type="SAM" id="Phobius"/>
    </source>
</evidence>
<evidence type="ECO:0000313" key="15">
    <source>
        <dbReference type="EMBL" id="OXU22314.1"/>
    </source>
</evidence>
<accession>A0A232EVD5</accession>
<evidence type="ECO:0000256" key="2">
    <source>
        <dbReference type="ARBA" id="ARBA00022603"/>
    </source>
</evidence>
<dbReference type="GO" id="GO:0030488">
    <property type="term" value="P:tRNA methylation"/>
    <property type="evidence" value="ECO:0007669"/>
    <property type="project" value="InterPro"/>
</dbReference>
<dbReference type="GO" id="GO:0008270">
    <property type="term" value="F:zinc ion binding"/>
    <property type="evidence" value="ECO:0007669"/>
    <property type="project" value="UniProtKB-KW"/>
</dbReference>
<sequence>MKMTGFEHCQFFVERKKRYCRMSVKKGKSFCGEHESTQSDWNKVIDERIDCPLDPSHTIYKSKLTKHLKVCNAKVKLDAQPSYVVKGINLGETVKCLNDIPLSFIEQSVIDVVIEKIKNSFDKLPEIPEEILTHEVLKEELSNPTYGPEAKRHLLQTASLLGHLENADLVHENTCFIEFGAGRGKLTYWLAQATKNQTNSSILLIDRSSHRHKKDNKLKNEKVEIKVTRVRADIADLNLSDVPEAQQMQCQVAFAKHICGVATDLTLRCITNSIPKSKSSKFGMVIAFCCHHQCNCSHYVGHKYLEKEGFTNDEFPILCKIASWATCGIKLNKASEDSEREMLGRKVKTLLNQGRLEYLKSFGFSGRLVHYTTTDITLENQAIVATLTRENNRDAFRKNPYFKEEDQIKGDFTPFYVAITICSIIGAFLIIINIAFCYCSQYRGYWKNRNTGNRWIQSLWTVTPHNNPPLDLTELEEGVKTYQANANNTVQYFPEDTESIGHQQGQQYMELQKRESDI</sequence>
<keyword evidence="6 12" id="KW-0479">Metal-binding</keyword>
<reference evidence="15 16" key="1">
    <citation type="journal article" date="2017" name="Curr. Biol.">
        <title>The Evolution of Venom by Co-option of Single-Copy Genes.</title>
        <authorList>
            <person name="Martinson E.O."/>
            <person name="Mrinalini"/>
            <person name="Kelkar Y.D."/>
            <person name="Chang C.H."/>
            <person name="Werren J.H."/>
        </authorList>
    </citation>
    <scope>NUCLEOTIDE SEQUENCE [LARGE SCALE GENOMIC DNA]</scope>
    <source>
        <strain evidence="15 16">Alberta</strain>
        <tissue evidence="15">Whole body</tissue>
    </source>
</reference>
<dbReference type="EMBL" id="NNAY01002011">
    <property type="protein sequence ID" value="OXU22314.1"/>
    <property type="molecule type" value="Genomic_DNA"/>
</dbReference>
<name>A0A232EVD5_9HYME</name>
<evidence type="ECO:0000256" key="1">
    <source>
        <dbReference type="ARBA" id="ARBA00005265"/>
    </source>
</evidence>
<keyword evidence="13" id="KW-1133">Transmembrane helix</keyword>